<dbReference type="STRING" id="502779.C1GND6"/>
<accession>C1GND6</accession>
<dbReference type="HOGENOM" id="CLU_2427637_0_0_1"/>
<dbReference type="EMBL" id="KN293992">
    <property type="protein sequence ID" value="EEH35708.2"/>
    <property type="molecule type" value="Genomic_DNA"/>
</dbReference>
<dbReference type="KEGG" id="pbl:PAAG_00031"/>
<sequence length="91" mass="10191">MAVSMPRYDQDRLGTIFRASPRQSDVIIVADAVTKQDGPRLAVTRGQVRGQAGSSRYLCSELSSNGRDIALSDYVGSQKDFQNEEYENYRK</sequence>
<evidence type="ECO:0000313" key="2">
    <source>
        <dbReference type="Proteomes" id="UP000002059"/>
    </source>
</evidence>
<dbReference type="VEuPathDB" id="FungiDB:PAAG_00031"/>
<dbReference type="eggNOG" id="KOG1687">
    <property type="taxonomic scope" value="Eukaryota"/>
</dbReference>
<organism evidence="1 2">
    <name type="scientific">Paracoccidioides lutzii (strain ATCC MYA-826 / Pb01)</name>
    <name type="common">Paracoccidioides brasiliensis</name>
    <dbReference type="NCBI Taxonomy" id="502779"/>
    <lineage>
        <taxon>Eukaryota</taxon>
        <taxon>Fungi</taxon>
        <taxon>Dikarya</taxon>
        <taxon>Ascomycota</taxon>
        <taxon>Pezizomycotina</taxon>
        <taxon>Eurotiomycetes</taxon>
        <taxon>Eurotiomycetidae</taxon>
        <taxon>Onygenales</taxon>
        <taxon>Ajellomycetaceae</taxon>
        <taxon>Paracoccidioides</taxon>
    </lineage>
</organism>
<dbReference type="Gene3D" id="3.40.50.12280">
    <property type="match status" value="1"/>
</dbReference>
<evidence type="ECO:0000313" key="1">
    <source>
        <dbReference type="EMBL" id="EEH35708.2"/>
    </source>
</evidence>
<keyword evidence="1" id="KW-0830">Ubiquinone</keyword>
<protein>
    <submittedName>
        <fullName evidence="1">NADH-ubiquinone oxidoreductase 20 kDa subunit</fullName>
    </submittedName>
</protein>
<dbReference type="AlphaFoldDB" id="C1GND6"/>
<reference evidence="1 2" key="1">
    <citation type="journal article" date="2011" name="PLoS Genet.">
        <title>Comparative genomic analysis of human fungal pathogens causing paracoccidioidomycosis.</title>
        <authorList>
            <person name="Desjardins C.A."/>
            <person name="Champion M.D."/>
            <person name="Holder J.W."/>
            <person name="Muszewska A."/>
            <person name="Goldberg J."/>
            <person name="Bailao A.M."/>
            <person name="Brigido M.M."/>
            <person name="Ferreira M.E."/>
            <person name="Garcia A.M."/>
            <person name="Grynberg M."/>
            <person name="Gujja S."/>
            <person name="Heiman D.I."/>
            <person name="Henn M.R."/>
            <person name="Kodira C.D."/>
            <person name="Leon-Narvaez H."/>
            <person name="Longo L.V."/>
            <person name="Ma L.J."/>
            <person name="Malavazi I."/>
            <person name="Matsuo A.L."/>
            <person name="Morais F.V."/>
            <person name="Pereira M."/>
            <person name="Rodriguez-Brito S."/>
            <person name="Sakthikumar S."/>
            <person name="Salem-Izacc S.M."/>
            <person name="Sykes S.M."/>
            <person name="Teixeira M.M."/>
            <person name="Vallejo M.C."/>
            <person name="Walter M.E."/>
            <person name="Yandava C."/>
            <person name="Young S."/>
            <person name="Zeng Q."/>
            <person name="Zucker J."/>
            <person name="Felipe M.S."/>
            <person name="Goldman G.H."/>
            <person name="Haas B.J."/>
            <person name="McEwen J.G."/>
            <person name="Nino-Vega G."/>
            <person name="Puccia R."/>
            <person name="San-Blas G."/>
            <person name="Soares C.M."/>
            <person name="Birren B.W."/>
            <person name="Cuomo C.A."/>
        </authorList>
    </citation>
    <scope>NUCLEOTIDE SEQUENCE [LARGE SCALE GENOMIC DNA]</scope>
    <source>
        <strain evidence="2">ATCC MYA-826 / Pb01</strain>
    </source>
</reference>
<dbReference type="OrthoDB" id="268400at2759"/>
<name>C1GND6_PARBA</name>
<gene>
    <name evidence="1" type="ORF">PAAG_00031</name>
</gene>
<proteinExistence type="predicted"/>
<dbReference type="Proteomes" id="UP000002059">
    <property type="component" value="Partially assembled WGS sequence"/>
</dbReference>
<keyword evidence="2" id="KW-1185">Reference proteome</keyword>
<dbReference type="GeneID" id="9100978"/>
<dbReference type="SUPFAM" id="SSF56770">
    <property type="entry name" value="HydA/Nqo6-like"/>
    <property type="match status" value="1"/>
</dbReference>
<dbReference type="RefSeq" id="XP_002797492.2">
    <property type="nucleotide sequence ID" value="XM_002797446.2"/>
</dbReference>